<dbReference type="Proteomes" id="UP000603865">
    <property type="component" value="Unassembled WGS sequence"/>
</dbReference>
<dbReference type="PROSITE" id="PS50943">
    <property type="entry name" value="HTH_CROC1"/>
    <property type="match status" value="1"/>
</dbReference>
<dbReference type="InterPro" id="IPR001387">
    <property type="entry name" value="Cro/C1-type_HTH"/>
</dbReference>
<comment type="caution">
    <text evidence="2">The sequence shown here is derived from an EMBL/GenBank/DDBJ whole genome shotgun (WGS) entry which is preliminary data.</text>
</comment>
<reference evidence="2" key="1">
    <citation type="journal article" date="2014" name="Int. J. Syst. Evol. Microbiol.">
        <title>Complete genome sequence of Corynebacterium casei LMG S-19264T (=DSM 44701T), isolated from a smear-ripened cheese.</title>
        <authorList>
            <consortium name="US DOE Joint Genome Institute (JGI-PGF)"/>
            <person name="Walter F."/>
            <person name="Albersmeier A."/>
            <person name="Kalinowski J."/>
            <person name="Ruckert C."/>
        </authorList>
    </citation>
    <scope>NUCLEOTIDE SEQUENCE</scope>
    <source>
        <strain evidence="2">JCM 31311</strain>
    </source>
</reference>
<dbReference type="Gene3D" id="1.10.260.40">
    <property type="entry name" value="lambda repressor-like DNA-binding domains"/>
    <property type="match status" value="1"/>
</dbReference>
<keyword evidence="3" id="KW-1185">Reference proteome</keyword>
<organism evidence="2 3">
    <name type="scientific">Deinococcus ruber</name>
    <dbReference type="NCBI Taxonomy" id="1848197"/>
    <lineage>
        <taxon>Bacteria</taxon>
        <taxon>Thermotogati</taxon>
        <taxon>Deinococcota</taxon>
        <taxon>Deinococci</taxon>
        <taxon>Deinococcales</taxon>
        <taxon>Deinococcaceae</taxon>
        <taxon>Deinococcus</taxon>
    </lineage>
</organism>
<sequence>MTGMNDRVREAVKLAMKERDMSQGKLAARLDVERPSVTRLLSGTSGKVPELWQKILDELGLELIAVPKKEN</sequence>
<dbReference type="InterPro" id="IPR010982">
    <property type="entry name" value="Lambda_DNA-bd_dom_sf"/>
</dbReference>
<dbReference type="SUPFAM" id="SSF47413">
    <property type="entry name" value="lambda repressor-like DNA-binding domains"/>
    <property type="match status" value="1"/>
</dbReference>
<dbReference type="Pfam" id="PF01381">
    <property type="entry name" value="HTH_3"/>
    <property type="match status" value="1"/>
</dbReference>
<dbReference type="GO" id="GO:0003677">
    <property type="term" value="F:DNA binding"/>
    <property type="evidence" value="ECO:0007669"/>
    <property type="project" value="InterPro"/>
</dbReference>
<dbReference type="CDD" id="cd00093">
    <property type="entry name" value="HTH_XRE"/>
    <property type="match status" value="1"/>
</dbReference>
<accession>A0A918CML1</accession>
<dbReference type="AlphaFoldDB" id="A0A918CML1"/>
<dbReference type="EMBL" id="BMQL01000052">
    <property type="protein sequence ID" value="GGR31495.1"/>
    <property type="molecule type" value="Genomic_DNA"/>
</dbReference>
<protein>
    <recommendedName>
        <fullName evidence="1">HTH cro/C1-type domain-containing protein</fullName>
    </recommendedName>
</protein>
<evidence type="ECO:0000313" key="2">
    <source>
        <dbReference type="EMBL" id="GGR31495.1"/>
    </source>
</evidence>
<gene>
    <name evidence="2" type="ORF">GCM10008957_47770</name>
</gene>
<proteinExistence type="predicted"/>
<name>A0A918CML1_9DEIO</name>
<evidence type="ECO:0000259" key="1">
    <source>
        <dbReference type="PROSITE" id="PS50943"/>
    </source>
</evidence>
<dbReference type="SMART" id="SM00530">
    <property type="entry name" value="HTH_XRE"/>
    <property type="match status" value="1"/>
</dbReference>
<feature type="domain" description="HTH cro/C1-type" evidence="1">
    <location>
        <begin position="12"/>
        <end position="66"/>
    </location>
</feature>
<reference evidence="2" key="2">
    <citation type="submission" date="2020-09" db="EMBL/GenBank/DDBJ databases">
        <authorList>
            <person name="Sun Q."/>
            <person name="Ohkuma M."/>
        </authorList>
    </citation>
    <scope>NUCLEOTIDE SEQUENCE</scope>
    <source>
        <strain evidence="2">JCM 31311</strain>
    </source>
</reference>
<evidence type="ECO:0000313" key="3">
    <source>
        <dbReference type="Proteomes" id="UP000603865"/>
    </source>
</evidence>